<dbReference type="Proteomes" id="UP000178603">
    <property type="component" value="Unassembled WGS sequence"/>
</dbReference>
<evidence type="ECO:0000313" key="1">
    <source>
        <dbReference type="EMBL" id="OGM55124.1"/>
    </source>
</evidence>
<sequence length="67" mass="7620">MEIVGGEVLAVDNKDLSASYIWDRVFASDPFDYRSEINEIKNLEKTALSNGFLRDFPRGTDLQPQLL</sequence>
<dbReference type="AlphaFoldDB" id="A0A1F8ATQ3"/>
<organism evidence="1 2">
    <name type="scientific">Candidatus Woesebacteria bacterium RIFCSPHIGHO2_12_FULL_41_24</name>
    <dbReference type="NCBI Taxonomy" id="1802510"/>
    <lineage>
        <taxon>Bacteria</taxon>
        <taxon>Candidatus Woeseibacteriota</taxon>
    </lineage>
</organism>
<reference evidence="1 2" key="1">
    <citation type="journal article" date="2016" name="Nat. Commun.">
        <title>Thousands of microbial genomes shed light on interconnected biogeochemical processes in an aquifer system.</title>
        <authorList>
            <person name="Anantharaman K."/>
            <person name="Brown C.T."/>
            <person name="Hug L.A."/>
            <person name="Sharon I."/>
            <person name="Castelle C.J."/>
            <person name="Probst A.J."/>
            <person name="Thomas B.C."/>
            <person name="Singh A."/>
            <person name="Wilkins M.J."/>
            <person name="Karaoz U."/>
            <person name="Brodie E.L."/>
            <person name="Williams K.H."/>
            <person name="Hubbard S.S."/>
            <person name="Banfield J.F."/>
        </authorList>
    </citation>
    <scope>NUCLEOTIDE SEQUENCE [LARGE SCALE GENOMIC DNA]</scope>
</reference>
<protein>
    <submittedName>
        <fullName evidence="1">Uncharacterized protein</fullName>
    </submittedName>
</protein>
<name>A0A1F8ATQ3_9BACT</name>
<dbReference type="EMBL" id="MGGW01000005">
    <property type="protein sequence ID" value="OGM55124.1"/>
    <property type="molecule type" value="Genomic_DNA"/>
</dbReference>
<gene>
    <name evidence="1" type="ORF">A3E44_04355</name>
</gene>
<accession>A0A1F8ATQ3</accession>
<evidence type="ECO:0000313" key="2">
    <source>
        <dbReference type="Proteomes" id="UP000178603"/>
    </source>
</evidence>
<comment type="caution">
    <text evidence="1">The sequence shown here is derived from an EMBL/GenBank/DDBJ whole genome shotgun (WGS) entry which is preliminary data.</text>
</comment>
<proteinExistence type="predicted"/>